<feature type="compositionally biased region" description="Polar residues" evidence="1">
    <location>
        <begin position="77"/>
        <end position="90"/>
    </location>
</feature>
<accession>A0A8J8NXE0</accession>
<dbReference type="Proteomes" id="UP000785679">
    <property type="component" value="Unassembled WGS sequence"/>
</dbReference>
<dbReference type="EMBL" id="RRYP01005342">
    <property type="protein sequence ID" value="TNV82125.1"/>
    <property type="molecule type" value="Genomic_DNA"/>
</dbReference>
<feature type="region of interest" description="Disordered" evidence="1">
    <location>
        <begin position="606"/>
        <end position="633"/>
    </location>
</feature>
<name>A0A8J8NXE0_HALGN</name>
<sequence length="633" mass="72754">MLECPAHITQPKQPNRLVPIRSPAKDIILSMKYMREHYGMSEATICGKCSKSSICKLKNFPFSDVQDFETKKRQRKQGVNEQVQEASSAEQPPRIEDLQNALLGIYSQTIPQQSQTDSNGQNESGDEGFVTLQEAQRTQVTKYTEAPQQQSIYSFQDFMSASIVLQNLELIYDDLVDNGGIVYKQLINEMVTALDLPRKNQELDLNSHQTTSLAPRHEQIDRIDSLILQLSEAKNRKEKRRLLAEYNQSQELVWGSSRSLTALQAAKDPTSLRQTSEHAQKRGEGLVFNRATKSYVERELIEECMRKESISANPAEANQKKRTQVLSKNQKLHSINVYEKTKKFEYKINLENEKQRQIFRDKMSQKNQLIEENMHVIEAIEEGKRVAAYFQTEDEAREFVVRLAEAKEFEQRGYAFEEIEKGSKLQRDANHKVIPSREELSMRITQGAVNNKLLSQEAHNSGVPQLEGDDYSEQKLIGTNTDQSQVMTKTQRGQMIVENSKKLERTLVTDPFPQDSQKKRNLKLKKPNSDEQGGGFVISKAKPLDNTPEKAQENQKKELFKKIVGVDDRYIAENYYQSNDMDELLYERDGDISRMRQFDYKIHKYRPIGKPEQKQEKASDETGLAPVDEGKAK</sequence>
<comment type="caution">
    <text evidence="2">The sequence shown here is derived from an EMBL/GenBank/DDBJ whole genome shotgun (WGS) entry which is preliminary data.</text>
</comment>
<protein>
    <submittedName>
        <fullName evidence="2">Uncharacterized protein</fullName>
    </submittedName>
</protein>
<feature type="region of interest" description="Disordered" evidence="1">
    <location>
        <begin position="503"/>
        <end position="553"/>
    </location>
</feature>
<evidence type="ECO:0000313" key="3">
    <source>
        <dbReference type="Proteomes" id="UP000785679"/>
    </source>
</evidence>
<feature type="region of interest" description="Disordered" evidence="1">
    <location>
        <begin position="73"/>
        <end position="94"/>
    </location>
</feature>
<reference evidence="2" key="1">
    <citation type="submission" date="2019-06" db="EMBL/GenBank/DDBJ databases">
        <authorList>
            <person name="Zheng W."/>
        </authorList>
    </citation>
    <scope>NUCLEOTIDE SEQUENCE</scope>
    <source>
        <strain evidence="2">QDHG01</strain>
    </source>
</reference>
<evidence type="ECO:0000256" key="1">
    <source>
        <dbReference type="SAM" id="MobiDB-lite"/>
    </source>
</evidence>
<gene>
    <name evidence="2" type="ORF">FGO68_gene12404</name>
</gene>
<evidence type="ECO:0000313" key="2">
    <source>
        <dbReference type="EMBL" id="TNV82125.1"/>
    </source>
</evidence>
<organism evidence="2 3">
    <name type="scientific">Halteria grandinella</name>
    <dbReference type="NCBI Taxonomy" id="5974"/>
    <lineage>
        <taxon>Eukaryota</taxon>
        <taxon>Sar</taxon>
        <taxon>Alveolata</taxon>
        <taxon>Ciliophora</taxon>
        <taxon>Intramacronucleata</taxon>
        <taxon>Spirotrichea</taxon>
        <taxon>Stichotrichia</taxon>
        <taxon>Sporadotrichida</taxon>
        <taxon>Halteriidae</taxon>
        <taxon>Halteria</taxon>
    </lineage>
</organism>
<keyword evidence="3" id="KW-1185">Reference proteome</keyword>
<dbReference type="OrthoDB" id="10541345at2759"/>
<feature type="compositionally biased region" description="Basic and acidic residues" evidence="1">
    <location>
        <begin position="609"/>
        <end position="620"/>
    </location>
</feature>
<dbReference type="AlphaFoldDB" id="A0A8J8NXE0"/>
<proteinExistence type="predicted"/>